<dbReference type="EMBL" id="QGDH01000093">
    <property type="protein sequence ID" value="RAR07966.1"/>
    <property type="molecule type" value="Genomic_DNA"/>
</dbReference>
<keyword evidence="2" id="KW-1185">Reference proteome</keyword>
<protein>
    <recommendedName>
        <fullName evidence="3">Reverse transcriptase domain-containing protein</fullName>
    </recommendedName>
</protein>
<dbReference type="AlphaFoldDB" id="A0A364MZX7"/>
<dbReference type="PANTHER" id="PTHR37015">
    <property type="entry name" value="REVERSE TRANSCRIPTASE DOMAIN-CONTAINING PROTEIN"/>
    <property type="match status" value="1"/>
</dbReference>
<dbReference type="STRING" id="183478.A0A364MZX7"/>
<evidence type="ECO:0000313" key="1">
    <source>
        <dbReference type="EMBL" id="RAR07966.1"/>
    </source>
</evidence>
<dbReference type="Proteomes" id="UP000249619">
    <property type="component" value="Unassembled WGS sequence"/>
</dbReference>
<evidence type="ECO:0000313" key="2">
    <source>
        <dbReference type="Proteomes" id="UP000249619"/>
    </source>
</evidence>
<name>A0A364MZX7_STELY</name>
<gene>
    <name evidence="1" type="ORF">DDE83_006211</name>
</gene>
<organism evidence="1 2">
    <name type="scientific">Stemphylium lycopersici</name>
    <name type="common">Tomato gray leaf spot disease fungus</name>
    <name type="synonym">Thyrospora lycopersici</name>
    <dbReference type="NCBI Taxonomy" id="183478"/>
    <lineage>
        <taxon>Eukaryota</taxon>
        <taxon>Fungi</taxon>
        <taxon>Dikarya</taxon>
        <taxon>Ascomycota</taxon>
        <taxon>Pezizomycotina</taxon>
        <taxon>Dothideomycetes</taxon>
        <taxon>Pleosporomycetidae</taxon>
        <taxon>Pleosporales</taxon>
        <taxon>Pleosporineae</taxon>
        <taxon>Pleosporaceae</taxon>
        <taxon>Stemphylium</taxon>
    </lineage>
</organism>
<sequence length="948" mass="107352">MTSLLTKIVKDRLEELEYVKETFEPRHPTITEYTDTIGILPRLSALINDVERLEIGLRDVAWMLKAVKHCIENPQRRDVISEEKLLKFEKILHGKLRKHQNRIEVSCLHANLLKEKLATQGYKANPTARVETGNLGEDFEVVETDPTDTINEIKREALGQSNVDHQAIEGYLSDIFSFDDGSALQDTRNSIQDLGKGLNIDVNEYDVGNALADLLDNDGITPNTKRDLARYSESTVARQQLAGILSMKNLKSWNYKNAEEGLSIKICSEASGSHRAFLDENVVDMLFLHLIASRWGATFRECFHKLVEKSSIFHPTATKQREIDRRSLYLGLIVDSRTLSCGVFESLPLPPPPPRCCPATPPPLPLPPDYCPAPPPPPPPCLPLPFTPPTFRTTYDRRKSNHDLCDATSELYMPFPCYKSLDSVRTNDYVSYHLMTRISAWKTSLVKTPSQHNLQSRIIKTLATDCRLRQVFDGSVSVSAFQFDSLSESLPHDTVITVLKYLGVSGVPLDFFQRLLRVKLHMRASHHVAEEFMVRTCGVPVNHSLGTLFTEVLMTLLEFAIRKKTGMYMYRLYNQCYFVGTRDQTTMFEDELSRFSQVMGIKAHHISSTGTLAIGLLILRPETSPSGPKLVVEIDNTKLTAYAQQLKTSLDACESVLDWVRVWNDAFGTYAAHLFGPLAAVFDKSHRQAVRDAHKTIYSIVLGGNNLTKHMTDMLEKQISGSLKEAPDALEPFIYVAQSLGGLGLKNPFLTISLARDFDDFVSYNIRRKVSAEDAYHAKVAEHWASCTLEQRQENIKSILNGKDGRLPSSFKSFKTIDSISLSDFEFETKEELFKLRESIPHPFPYSMPSKSMSGLPNLAPLYRCLLGETEDQPGESLKVTNQIDHLGERYRLDCSFGLTWEEIWTLNLYADECFERYGTLEIWWAKGLPVEIYNDFRGNKVRLIDDL</sequence>
<evidence type="ECO:0008006" key="3">
    <source>
        <dbReference type="Google" id="ProtNLM"/>
    </source>
</evidence>
<dbReference type="PANTHER" id="PTHR37015:SF2">
    <property type="entry name" value="REVERSE TRANSCRIPTASE DOMAIN-CONTAINING PROTEIN"/>
    <property type="match status" value="1"/>
</dbReference>
<comment type="caution">
    <text evidence="1">The sequence shown here is derived from an EMBL/GenBank/DDBJ whole genome shotgun (WGS) entry which is preliminary data.</text>
</comment>
<accession>A0A364MZX7</accession>
<reference evidence="2" key="1">
    <citation type="submission" date="2018-05" db="EMBL/GenBank/DDBJ databases">
        <title>Draft genome sequence of Stemphylium lycopersici strain CIDEFI 213.</title>
        <authorList>
            <person name="Medina R."/>
            <person name="Franco M.E.E."/>
            <person name="Lucentini C.G."/>
            <person name="Saparrat M.C.N."/>
            <person name="Balatti P.A."/>
        </authorList>
    </citation>
    <scope>NUCLEOTIDE SEQUENCE [LARGE SCALE GENOMIC DNA]</scope>
    <source>
        <strain evidence="2">CIDEFI 213</strain>
    </source>
</reference>
<proteinExistence type="predicted"/>